<dbReference type="SUPFAM" id="SSF57667">
    <property type="entry name" value="beta-beta-alpha zinc fingers"/>
    <property type="match status" value="1"/>
</dbReference>
<comment type="subcellular location">
    <subcellularLocation>
        <location evidence="1">Nucleus</location>
    </subcellularLocation>
</comment>
<evidence type="ECO:0000256" key="1">
    <source>
        <dbReference type="ARBA" id="ARBA00004123"/>
    </source>
</evidence>
<sequence length="385" mass="44311">MVELIVSFFSFIDVGKLISSSLQSGSDAPIICPVCFYSAKNMPSLSRHLRCKHRWSGDIQCSECGKKYQSTGGLHNHIKMAHGNSTLYTCDICGKTLFTKYNLMVHKRYHSDERPFECTACHARFRHNKDLKKHTNCSQPHKSRGRIFFNKWKASVFLLNKPMLSLKEFKNIDLLKGYGPPSTGMISIDRRWSFDQLERNSLLIAILIIHLNYIPDTKPRNTLCEDYQLSRQHNNSSQINKKNIFCLPRSSQITIPIPRKDKRAFLTKSGLAVKVQISHTMTSEQIKKIVQDKFGSFFDQPFQYTFLSTTGTTKSKRLHRAKDIYPNFVANGRDLNGIATRDNIYMMSLCELKEEPFQLYLRPKRMILISSTHDAMRLILASGLI</sequence>
<evidence type="ECO:0000256" key="6">
    <source>
        <dbReference type="ARBA" id="ARBA00023242"/>
    </source>
</evidence>
<evidence type="ECO:0000313" key="9">
    <source>
        <dbReference type="EMBL" id="CAG2225871.1"/>
    </source>
</evidence>
<proteinExistence type="predicted"/>
<evidence type="ECO:0000256" key="7">
    <source>
        <dbReference type="PROSITE-ProRule" id="PRU00042"/>
    </source>
</evidence>
<dbReference type="EMBL" id="CAJPWZ010001862">
    <property type="protein sequence ID" value="CAG2225871.1"/>
    <property type="molecule type" value="Genomic_DNA"/>
</dbReference>
<dbReference type="Proteomes" id="UP000683360">
    <property type="component" value="Unassembled WGS sequence"/>
</dbReference>
<keyword evidence="6" id="KW-0539">Nucleus</keyword>
<feature type="domain" description="C2H2-type" evidence="8">
    <location>
        <begin position="88"/>
        <end position="115"/>
    </location>
</feature>
<evidence type="ECO:0000256" key="3">
    <source>
        <dbReference type="ARBA" id="ARBA00022737"/>
    </source>
</evidence>
<dbReference type="Gene3D" id="3.30.160.60">
    <property type="entry name" value="Classic Zinc Finger"/>
    <property type="match status" value="3"/>
</dbReference>
<dbReference type="PANTHER" id="PTHR24394">
    <property type="entry name" value="ZINC FINGER PROTEIN"/>
    <property type="match status" value="1"/>
</dbReference>
<dbReference type="GO" id="GO:0000981">
    <property type="term" value="F:DNA-binding transcription factor activity, RNA polymerase II-specific"/>
    <property type="evidence" value="ECO:0007669"/>
    <property type="project" value="TreeGrafter"/>
</dbReference>
<keyword evidence="5" id="KW-0862">Zinc</keyword>
<keyword evidence="3" id="KW-0677">Repeat</keyword>
<reference evidence="9" key="1">
    <citation type="submission" date="2021-03" db="EMBL/GenBank/DDBJ databases">
        <authorList>
            <person name="Bekaert M."/>
        </authorList>
    </citation>
    <scope>NUCLEOTIDE SEQUENCE</scope>
</reference>
<organism evidence="9 10">
    <name type="scientific">Mytilus edulis</name>
    <name type="common">Blue mussel</name>
    <dbReference type="NCBI Taxonomy" id="6550"/>
    <lineage>
        <taxon>Eukaryota</taxon>
        <taxon>Metazoa</taxon>
        <taxon>Spiralia</taxon>
        <taxon>Lophotrochozoa</taxon>
        <taxon>Mollusca</taxon>
        <taxon>Bivalvia</taxon>
        <taxon>Autobranchia</taxon>
        <taxon>Pteriomorphia</taxon>
        <taxon>Mytilida</taxon>
        <taxon>Mytiloidea</taxon>
        <taxon>Mytilidae</taxon>
        <taxon>Mytilinae</taxon>
        <taxon>Mytilus</taxon>
    </lineage>
</organism>
<accession>A0A8S3T5M5</accession>
<dbReference type="SMART" id="SM00355">
    <property type="entry name" value="ZnF_C2H2"/>
    <property type="match status" value="4"/>
</dbReference>
<feature type="domain" description="C2H2-type" evidence="8">
    <location>
        <begin position="116"/>
        <end position="146"/>
    </location>
</feature>
<dbReference type="PROSITE" id="PS50157">
    <property type="entry name" value="ZINC_FINGER_C2H2_2"/>
    <property type="match status" value="3"/>
</dbReference>
<gene>
    <name evidence="9" type="ORF">MEDL_39010</name>
</gene>
<evidence type="ECO:0000256" key="5">
    <source>
        <dbReference type="ARBA" id="ARBA00022833"/>
    </source>
</evidence>
<evidence type="ECO:0000256" key="2">
    <source>
        <dbReference type="ARBA" id="ARBA00022723"/>
    </source>
</evidence>
<keyword evidence="10" id="KW-1185">Reference proteome</keyword>
<evidence type="ECO:0000259" key="8">
    <source>
        <dbReference type="PROSITE" id="PS50157"/>
    </source>
</evidence>
<dbReference type="OrthoDB" id="6201599at2759"/>
<comment type="caution">
    <text evidence="9">The sequence shown here is derived from an EMBL/GenBank/DDBJ whole genome shotgun (WGS) entry which is preliminary data.</text>
</comment>
<keyword evidence="4 7" id="KW-0863">Zinc-finger</keyword>
<dbReference type="GO" id="GO:0008270">
    <property type="term" value="F:zinc ion binding"/>
    <property type="evidence" value="ECO:0007669"/>
    <property type="project" value="UniProtKB-KW"/>
</dbReference>
<dbReference type="AlphaFoldDB" id="A0A8S3T5M5"/>
<feature type="domain" description="C2H2-type" evidence="8">
    <location>
        <begin position="59"/>
        <end position="87"/>
    </location>
</feature>
<dbReference type="InterPro" id="IPR013087">
    <property type="entry name" value="Znf_C2H2_type"/>
</dbReference>
<dbReference type="PROSITE" id="PS00028">
    <property type="entry name" value="ZINC_FINGER_C2H2_1"/>
    <property type="match status" value="2"/>
</dbReference>
<keyword evidence="2" id="KW-0479">Metal-binding</keyword>
<dbReference type="InterPro" id="IPR036236">
    <property type="entry name" value="Znf_C2H2_sf"/>
</dbReference>
<name>A0A8S3T5M5_MYTED</name>
<evidence type="ECO:0000256" key="4">
    <source>
        <dbReference type="ARBA" id="ARBA00022771"/>
    </source>
</evidence>
<protein>
    <submittedName>
        <fullName evidence="9">KRAB</fullName>
    </submittedName>
</protein>
<evidence type="ECO:0000313" key="10">
    <source>
        <dbReference type="Proteomes" id="UP000683360"/>
    </source>
</evidence>
<dbReference type="GO" id="GO:0005634">
    <property type="term" value="C:nucleus"/>
    <property type="evidence" value="ECO:0007669"/>
    <property type="project" value="UniProtKB-SubCell"/>
</dbReference>
<dbReference type="PANTHER" id="PTHR24394:SF29">
    <property type="entry name" value="MYONEURIN"/>
    <property type="match status" value="1"/>
</dbReference>
<dbReference type="Pfam" id="PF00096">
    <property type="entry name" value="zf-C2H2"/>
    <property type="match status" value="2"/>
</dbReference>